<comment type="caution">
    <text evidence="1">The sequence shown here is derived from an EMBL/GenBank/DDBJ whole genome shotgun (WGS) entry which is preliminary data.</text>
</comment>
<name>A0A7W8JU42_9DEIO</name>
<organism evidence="1 2">
    <name type="scientific">Deinococcus humi</name>
    <dbReference type="NCBI Taxonomy" id="662880"/>
    <lineage>
        <taxon>Bacteria</taxon>
        <taxon>Thermotogati</taxon>
        <taxon>Deinococcota</taxon>
        <taxon>Deinococci</taxon>
        <taxon>Deinococcales</taxon>
        <taxon>Deinococcaceae</taxon>
        <taxon>Deinococcus</taxon>
    </lineage>
</organism>
<evidence type="ECO:0000313" key="2">
    <source>
        <dbReference type="Proteomes" id="UP000552709"/>
    </source>
</evidence>
<accession>A0A7W8JU42</accession>
<sequence length="53" mass="6457">MEKVDCFEKYHATQSVSQESYRYTVAEFLEDHVEIEDGQDRMLYLITWTRNNH</sequence>
<evidence type="ECO:0000313" key="1">
    <source>
        <dbReference type="EMBL" id="MBB5363292.1"/>
    </source>
</evidence>
<reference evidence="1 2" key="1">
    <citation type="submission" date="2020-08" db="EMBL/GenBank/DDBJ databases">
        <title>Genomic Encyclopedia of Type Strains, Phase IV (KMG-IV): sequencing the most valuable type-strain genomes for metagenomic binning, comparative biology and taxonomic classification.</title>
        <authorList>
            <person name="Goeker M."/>
        </authorList>
    </citation>
    <scope>NUCLEOTIDE SEQUENCE [LARGE SCALE GENOMIC DNA]</scope>
    <source>
        <strain evidence="1 2">DSM 27939</strain>
    </source>
</reference>
<keyword evidence="2" id="KW-1185">Reference proteome</keyword>
<dbReference type="EMBL" id="JACHFL010000005">
    <property type="protein sequence ID" value="MBB5363292.1"/>
    <property type="molecule type" value="Genomic_DNA"/>
</dbReference>
<dbReference type="AlphaFoldDB" id="A0A7W8JU42"/>
<protein>
    <submittedName>
        <fullName evidence="1">Uncharacterized protein</fullName>
    </submittedName>
</protein>
<dbReference type="Proteomes" id="UP000552709">
    <property type="component" value="Unassembled WGS sequence"/>
</dbReference>
<gene>
    <name evidence="1" type="ORF">HNQ08_002390</name>
</gene>
<proteinExistence type="predicted"/>